<dbReference type="AlphaFoldDB" id="A0A2P5EN09"/>
<accession>A0A2P5EN09</accession>
<evidence type="ECO:0000313" key="1">
    <source>
        <dbReference type="EMBL" id="PON86855.1"/>
    </source>
</evidence>
<dbReference type="Proteomes" id="UP000237000">
    <property type="component" value="Unassembled WGS sequence"/>
</dbReference>
<protein>
    <submittedName>
        <fullName evidence="1">Uncharacterized protein</fullName>
    </submittedName>
</protein>
<proteinExistence type="predicted"/>
<reference evidence="2" key="1">
    <citation type="submission" date="2016-06" db="EMBL/GenBank/DDBJ databases">
        <title>Parallel loss of symbiosis genes in relatives of nitrogen-fixing non-legume Parasponia.</title>
        <authorList>
            <person name="Van Velzen R."/>
            <person name="Holmer R."/>
            <person name="Bu F."/>
            <person name="Rutten L."/>
            <person name="Van Zeijl A."/>
            <person name="Liu W."/>
            <person name="Santuari L."/>
            <person name="Cao Q."/>
            <person name="Sharma T."/>
            <person name="Shen D."/>
            <person name="Roswanjaya Y."/>
            <person name="Wardhani T."/>
            <person name="Kalhor M.S."/>
            <person name="Jansen J."/>
            <person name="Van den Hoogen J."/>
            <person name="Gungor B."/>
            <person name="Hartog M."/>
            <person name="Hontelez J."/>
            <person name="Verver J."/>
            <person name="Yang W.-C."/>
            <person name="Schijlen E."/>
            <person name="Repin R."/>
            <person name="Schilthuizen M."/>
            <person name="Schranz E."/>
            <person name="Heidstra R."/>
            <person name="Miyata K."/>
            <person name="Fedorova E."/>
            <person name="Kohlen W."/>
            <person name="Bisseling T."/>
            <person name="Smit S."/>
            <person name="Geurts R."/>
        </authorList>
    </citation>
    <scope>NUCLEOTIDE SEQUENCE [LARGE SCALE GENOMIC DNA]</scope>
    <source>
        <strain evidence="2">cv. RG33-2</strain>
    </source>
</reference>
<dbReference type="InParanoid" id="A0A2P5EN09"/>
<organism evidence="1 2">
    <name type="scientific">Trema orientale</name>
    <name type="common">Charcoal tree</name>
    <name type="synonym">Celtis orientalis</name>
    <dbReference type="NCBI Taxonomy" id="63057"/>
    <lineage>
        <taxon>Eukaryota</taxon>
        <taxon>Viridiplantae</taxon>
        <taxon>Streptophyta</taxon>
        <taxon>Embryophyta</taxon>
        <taxon>Tracheophyta</taxon>
        <taxon>Spermatophyta</taxon>
        <taxon>Magnoliopsida</taxon>
        <taxon>eudicotyledons</taxon>
        <taxon>Gunneridae</taxon>
        <taxon>Pentapetalae</taxon>
        <taxon>rosids</taxon>
        <taxon>fabids</taxon>
        <taxon>Rosales</taxon>
        <taxon>Cannabaceae</taxon>
        <taxon>Trema</taxon>
    </lineage>
</organism>
<sequence length="98" mass="10734">MRRGWGVYLLRVFDFPLGNEIDDGLIGSGSRGRDEGRWGWNPIGSGWGSFDSATSTESGWSGAALTKSRWSVVDGLQMKWVASTEVWVGGLRRKPKSG</sequence>
<dbReference type="EMBL" id="JXTC01000125">
    <property type="protein sequence ID" value="PON86855.1"/>
    <property type="molecule type" value="Genomic_DNA"/>
</dbReference>
<keyword evidence="2" id="KW-1185">Reference proteome</keyword>
<comment type="caution">
    <text evidence="1">The sequence shown here is derived from an EMBL/GenBank/DDBJ whole genome shotgun (WGS) entry which is preliminary data.</text>
</comment>
<gene>
    <name evidence="1" type="ORF">TorRG33x02_173810</name>
</gene>
<evidence type="ECO:0000313" key="2">
    <source>
        <dbReference type="Proteomes" id="UP000237000"/>
    </source>
</evidence>
<name>A0A2P5EN09_TREOI</name>